<evidence type="ECO:0000313" key="2">
    <source>
        <dbReference type="Proteomes" id="UP000032568"/>
    </source>
</evidence>
<reference evidence="1 2" key="2">
    <citation type="journal article" date="2022" name="Mar. Drugs">
        <title>Bioassay-Guided Fractionation Leads to the Detection of Cholic Acid Generated by the Rare Thalassomonas sp.</title>
        <authorList>
            <person name="Pheiffer F."/>
            <person name="Schneider Y.K."/>
            <person name="Hansen E.H."/>
            <person name="Andersen J.H."/>
            <person name="Isaksson J."/>
            <person name="Busche T."/>
            <person name="R C."/>
            <person name="Kalinowski J."/>
            <person name="Zyl L.V."/>
            <person name="Trindade M."/>
        </authorList>
    </citation>
    <scope>NUCLEOTIDE SEQUENCE [LARGE SCALE GENOMIC DNA]</scope>
    <source>
        <strain evidence="1 2">A5K-106</strain>
    </source>
</reference>
<dbReference type="KEGG" id="tact:SG35_021650"/>
<accession>A0AAE9YNC8</accession>
<dbReference type="Proteomes" id="UP000032568">
    <property type="component" value="Chromosome"/>
</dbReference>
<dbReference type="RefSeq" id="WP_044832067.1">
    <property type="nucleotide sequence ID" value="NZ_CP059735.1"/>
</dbReference>
<dbReference type="AlphaFoldDB" id="A0AAE9YNC8"/>
<gene>
    <name evidence="1" type="ORF">SG35_021650</name>
</gene>
<reference evidence="1 2" key="1">
    <citation type="journal article" date="2015" name="Genome Announc.">
        <title>Draft Genome Sequences of Marine Isolates of Thalassomonas viridans and Thalassomonas actiniarum.</title>
        <authorList>
            <person name="Olonade I."/>
            <person name="van Zyl L.J."/>
            <person name="Trindade M."/>
        </authorList>
    </citation>
    <scope>NUCLEOTIDE SEQUENCE [LARGE SCALE GENOMIC DNA]</scope>
    <source>
        <strain evidence="1 2">A5K-106</strain>
    </source>
</reference>
<evidence type="ECO:0000313" key="1">
    <source>
        <dbReference type="EMBL" id="WDD97872.1"/>
    </source>
</evidence>
<protein>
    <submittedName>
        <fullName evidence="1">Uncharacterized protein</fullName>
    </submittedName>
</protein>
<sequence length="245" mass="27744">MSQKYGWISACIGCVINVHAAEKPITAPTVIEQKVIQAIKDIADAPRKEWAVQISHFENEEGDITSSIEAYTPNEDRSKQWTLLRINDQIPSKKQLKKFARKKQQDADNKAKGQSYSINLKTLIKQESLQLLNENSSHARLGFQVHMEKLGDDAEGKLAGSLSYSKQHQYIETITIVNNAEFSPMFSATISELMLSLHFIKLNEAVLPQQIEMRMKGSFAYFTEIDEVSTTTYSDYRHSGKLLSE</sequence>
<proteinExistence type="predicted"/>
<dbReference type="EMBL" id="CP059735">
    <property type="protein sequence ID" value="WDD97872.1"/>
    <property type="molecule type" value="Genomic_DNA"/>
</dbReference>
<name>A0AAE9YNC8_9GAMM</name>
<organism evidence="1 2">
    <name type="scientific">Thalassomonas actiniarum</name>
    <dbReference type="NCBI Taxonomy" id="485447"/>
    <lineage>
        <taxon>Bacteria</taxon>
        <taxon>Pseudomonadati</taxon>
        <taxon>Pseudomonadota</taxon>
        <taxon>Gammaproteobacteria</taxon>
        <taxon>Alteromonadales</taxon>
        <taxon>Colwelliaceae</taxon>
        <taxon>Thalassomonas</taxon>
    </lineage>
</organism>
<keyword evidence="2" id="KW-1185">Reference proteome</keyword>